<evidence type="ECO:0000256" key="10">
    <source>
        <dbReference type="PROSITE-ProRule" id="PRU00042"/>
    </source>
</evidence>
<feature type="region of interest" description="Disordered" evidence="11">
    <location>
        <begin position="943"/>
        <end position="986"/>
    </location>
</feature>
<dbReference type="PANTHER" id="PTHR40626:SF13">
    <property type="entry name" value="RESPIRATION FACTOR 2-RELATED"/>
    <property type="match status" value="1"/>
</dbReference>
<gene>
    <name evidence="14" type="ORF">B9Z65_6948</name>
</gene>
<dbReference type="Pfam" id="PF00096">
    <property type="entry name" value="zf-C2H2"/>
    <property type="match status" value="2"/>
</dbReference>
<feature type="region of interest" description="Disordered" evidence="11">
    <location>
        <begin position="1"/>
        <end position="66"/>
    </location>
</feature>
<dbReference type="Gene3D" id="3.30.160.60">
    <property type="entry name" value="Classic Zinc Finger"/>
    <property type="match status" value="2"/>
</dbReference>
<evidence type="ECO:0000256" key="3">
    <source>
        <dbReference type="ARBA" id="ARBA00022723"/>
    </source>
</evidence>
<keyword evidence="7" id="KW-0805">Transcription regulation</keyword>
<keyword evidence="8" id="KW-0804">Transcription</keyword>
<dbReference type="GO" id="GO:0000978">
    <property type="term" value="F:RNA polymerase II cis-regulatory region sequence-specific DNA binding"/>
    <property type="evidence" value="ECO:0007669"/>
    <property type="project" value="InterPro"/>
</dbReference>
<dbReference type="InterPro" id="IPR007219">
    <property type="entry name" value="XnlR_reg_dom"/>
</dbReference>
<evidence type="ECO:0000256" key="2">
    <source>
        <dbReference type="ARBA" id="ARBA00006991"/>
    </source>
</evidence>
<feature type="region of interest" description="Disordered" evidence="11">
    <location>
        <begin position="114"/>
        <end position="163"/>
    </location>
</feature>
<feature type="compositionally biased region" description="Polar residues" evidence="11">
    <location>
        <begin position="131"/>
        <end position="154"/>
    </location>
</feature>
<feature type="compositionally biased region" description="Low complexity" evidence="11">
    <location>
        <begin position="438"/>
        <end position="458"/>
    </location>
</feature>
<dbReference type="InterPro" id="IPR013087">
    <property type="entry name" value="Znf_C2H2_type"/>
</dbReference>
<feature type="compositionally biased region" description="Low complexity" evidence="11">
    <location>
        <begin position="23"/>
        <end position="51"/>
    </location>
</feature>
<dbReference type="PROSITE" id="PS00028">
    <property type="entry name" value="ZINC_FINGER_C2H2_1"/>
    <property type="match status" value="2"/>
</dbReference>
<evidence type="ECO:0000256" key="4">
    <source>
        <dbReference type="ARBA" id="ARBA00022737"/>
    </source>
</evidence>
<dbReference type="InterPro" id="IPR051059">
    <property type="entry name" value="VerF-like"/>
</dbReference>
<dbReference type="CDD" id="cd12148">
    <property type="entry name" value="fungal_TF_MHR"/>
    <property type="match status" value="1"/>
</dbReference>
<comment type="caution">
    <text evidence="14">The sequence shown here is derived from an EMBL/GenBank/DDBJ whole genome shotgun (WGS) entry which is preliminary data.</text>
</comment>
<evidence type="ECO:0000256" key="11">
    <source>
        <dbReference type="SAM" id="MobiDB-lite"/>
    </source>
</evidence>
<dbReference type="PANTHER" id="PTHR40626">
    <property type="entry name" value="MIP31509P"/>
    <property type="match status" value="1"/>
</dbReference>
<keyword evidence="4" id="KW-0677">Repeat</keyword>
<keyword evidence="12" id="KW-1133">Transmembrane helix</keyword>
<dbReference type="STRING" id="40998.A0A2P7Z471"/>
<evidence type="ECO:0000313" key="14">
    <source>
        <dbReference type="EMBL" id="PSK42994.1"/>
    </source>
</evidence>
<dbReference type="FunFam" id="3.30.160.60:FF:000446">
    <property type="entry name" value="Zinc finger protein"/>
    <property type="match status" value="1"/>
</dbReference>
<proteinExistence type="inferred from homology"/>
<organism evidence="14 15">
    <name type="scientific">Elsinoe australis</name>
    <dbReference type="NCBI Taxonomy" id="40998"/>
    <lineage>
        <taxon>Eukaryota</taxon>
        <taxon>Fungi</taxon>
        <taxon>Dikarya</taxon>
        <taxon>Ascomycota</taxon>
        <taxon>Pezizomycotina</taxon>
        <taxon>Dothideomycetes</taxon>
        <taxon>Dothideomycetidae</taxon>
        <taxon>Myriangiales</taxon>
        <taxon>Elsinoaceae</taxon>
        <taxon>Elsinoe</taxon>
    </lineage>
</organism>
<evidence type="ECO:0000256" key="12">
    <source>
        <dbReference type="SAM" id="Phobius"/>
    </source>
</evidence>
<protein>
    <recommendedName>
        <fullName evidence="13">C2H2-type domain-containing protein</fullName>
    </recommendedName>
</protein>
<dbReference type="FunFam" id="3.30.160.60:FF:000761">
    <property type="entry name" value="Zinc finger protein 449"/>
    <property type="match status" value="1"/>
</dbReference>
<keyword evidence="5 10" id="KW-0863">Zinc-finger</keyword>
<reference evidence="14 15" key="1">
    <citation type="submission" date="2017-05" db="EMBL/GenBank/DDBJ databases">
        <title>Draft genome sequence of Elsinoe australis.</title>
        <authorList>
            <person name="Cheng Q."/>
        </authorList>
    </citation>
    <scope>NUCLEOTIDE SEQUENCE [LARGE SCALE GENOMIC DNA]</scope>
    <source>
        <strain evidence="14 15">NL1</strain>
    </source>
</reference>
<evidence type="ECO:0000256" key="6">
    <source>
        <dbReference type="ARBA" id="ARBA00022833"/>
    </source>
</evidence>
<keyword evidence="3" id="KW-0479">Metal-binding</keyword>
<comment type="subcellular location">
    <subcellularLocation>
        <location evidence="1">Nucleus</location>
    </subcellularLocation>
</comment>
<keyword evidence="12" id="KW-0812">Transmembrane</keyword>
<dbReference type="GO" id="GO:0008270">
    <property type="term" value="F:zinc ion binding"/>
    <property type="evidence" value="ECO:0007669"/>
    <property type="project" value="UniProtKB-KW"/>
</dbReference>
<evidence type="ECO:0000256" key="9">
    <source>
        <dbReference type="ARBA" id="ARBA00023242"/>
    </source>
</evidence>
<dbReference type="SMART" id="SM00355">
    <property type="entry name" value="ZnF_C2H2"/>
    <property type="match status" value="2"/>
</dbReference>
<feature type="domain" description="C2H2-type" evidence="13">
    <location>
        <begin position="63"/>
        <end position="90"/>
    </location>
</feature>
<feature type="compositionally biased region" description="Polar residues" evidence="11">
    <location>
        <begin position="427"/>
        <end position="437"/>
    </location>
</feature>
<evidence type="ECO:0000256" key="7">
    <source>
        <dbReference type="ARBA" id="ARBA00023015"/>
    </source>
</evidence>
<dbReference type="AlphaFoldDB" id="A0A2P7Z471"/>
<accession>A0A2P7Z471</accession>
<dbReference type="InterPro" id="IPR036236">
    <property type="entry name" value="Znf_C2H2_sf"/>
</dbReference>
<dbReference type="GO" id="GO:0000981">
    <property type="term" value="F:DNA-binding transcription factor activity, RNA polymerase II-specific"/>
    <property type="evidence" value="ECO:0007669"/>
    <property type="project" value="InterPro"/>
</dbReference>
<dbReference type="OrthoDB" id="6077919at2759"/>
<sequence length="1181" mass="129198">MLAEAPAVEAQSPDLPSPASNGSGSAEGSQEDSQQSSTTQTQSQTQKSDSQFPPPKTDKPRPHVCSNCGRAFARLEHLKRHERSHTKEKPFECPECTRCFARRDLLLRHQQKLHFAQGQTRPRNGRRESVSAASTASNSRVRKNSIANSTTGSSAVGFGGQRPRANTLGALDLTSLGLMTRANVLGMNDHRMSVSGVSGLPGAGNMDYRGMSNSMGHHGPIHNLPKLETNGLKQDVEALRTAPAFPGAEHFNFDQMFSTPDNANTINPAQLHFGAGSPISPFPAFGQFENQNPMEHMVNDEQQWIQNWTNAQMQNMTNGNDFAVDESSPSHLSNSTNGMGPVDNMMDPNSMHLSMNNLSDMNWVSGDPSNQSLMTPAAFQLGMLQNGLPNLDQSVTSLSPQMLHESPAHDFFNQPYMHNNITNMMQQHQQSVPPASLSNFGSDSPSMSSSMTGSARQSSVTSVSTSSITDATRQALLISLSQPSVFGHNHRKYSQPSISSPLSPGGAVRSGPNLPSTADLQRYVNAYIQYFHPHLPFLHIPTMTFDSADYVNNLRSANMQTSYGHAGIIGGGGCLILAMAAIGALYEYDHLASKELFDSAKRMIQLYLEERRKADMAVAVSSSYGSAGNTSHNTPLWLVQAMLLNVIYGHHCGDKQAADIASTHCAALVSLARAAELAQPAASKGSPGNDAHDDGASPNDSHPPQSAGHLAWLKWKDVEERKRTLFAVFILSSLLVTAYNHAPAIMNSEILLDLPCEEDLWASESAGDWLAKGGNQAAESNKLPFAQALTTLLTANQRTPGAFSNNWYTQLQNGSLPRQVGRGLDIRPSTFGCLILINALHNFIWETRSRHHSRQWTIQETESMFAHIEPALNAWQAAWKANEHHHLQRPNPFGLGPLSADSIPLLDLAFVRLFVNLGPSKEAFWNRDFDTMANEFARGAEVVQHGDGSPNDSELTTVKEGSMNSQSRQGLRRPSQVLRTGQGNRRERHLRRAAFYAADSLSISAKFNLTYADASSHELPIQSAMCFFDCGQVLAEWVSSVQERVGRYCGILGREEIDFSQVPAIMLLDAEDVELLNKIENICNLMEEKLIRQAHTFVPDFSSTDPNTGMHGMQQQLEKLPTLREVGYGAKILKVTAYMLEKAAVWPVTHVMSNALEVQAAHIQQRAESSLTTSSVDQTHA</sequence>
<evidence type="ECO:0000313" key="15">
    <source>
        <dbReference type="Proteomes" id="UP000243723"/>
    </source>
</evidence>
<feature type="transmembrane region" description="Helical" evidence="12">
    <location>
        <begin position="724"/>
        <end position="742"/>
    </location>
</feature>
<keyword evidence="9" id="KW-0539">Nucleus</keyword>
<evidence type="ECO:0000259" key="13">
    <source>
        <dbReference type="PROSITE" id="PS50157"/>
    </source>
</evidence>
<feature type="domain" description="C2H2-type" evidence="13">
    <location>
        <begin position="91"/>
        <end position="119"/>
    </location>
</feature>
<feature type="region of interest" description="Disordered" evidence="11">
    <location>
        <begin position="680"/>
        <end position="706"/>
    </location>
</feature>
<dbReference type="GO" id="GO:0000785">
    <property type="term" value="C:chromatin"/>
    <property type="evidence" value="ECO:0007669"/>
    <property type="project" value="TreeGrafter"/>
</dbReference>
<dbReference type="PROSITE" id="PS50157">
    <property type="entry name" value="ZINC_FINGER_C2H2_2"/>
    <property type="match status" value="2"/>
</dbReference>
<feature type="region of interest" description="Disordered" evidence="11">
    <location>
        <begin position="427"/>
        <end position="458"/>
    </location>
</feature>
<dbReference type="EMBL" id="NHZQ01000331">
    <property type="protein sequence ID" value="PSK42994.1"/>
    <property type="molecule type" value="Genomic_DNA"/>
</dbReference>
<keyword evidence="15" id="KW-1185">Reference proteome</keyword>
<feature type="region of interest" description="Disordered" evidence="11">
    <location>
        <begin position="489"/>
        <end position="512"/>
    </location>
</feature>
<evidence type="ECO:0000256" key="1">
    <source>
        <dbReference type="ARBA" id="ARBA00004123"/>
    </source>
</evidence>
<dbReference type="SUPFAM" id="SSF57667">
    <property type="entry name" value="beta-beta-alpha zinc fingers"/>
    <property type="match status" value="1"/>
</dbReference>
<keyword evidence="6" id="KW-0862">Zinc</keyword>
<dbReference type="Proteomes" id="UP000243723">
    <property type="component" value="Unassembled WGS sequence"/>
</dbReference>
<evidence type="ECO:0000256" key="5">
    <source>
        <dbReference type="ARBA" id="ARBA00022771"/>
    </source>
</evidence>
<dbReference type="Pfam" id="PF04082">
    <property type="entry name" value="Fungal_trans"/>
    <property type="match status" value="1"/>
</dbReference>
<dbReference type="GO" id="GO:0005634">
    <property type="term" value="C:nucleus"/>
    <property type="evidence" value="ECO:0007669"/>
    <property type="project" value="UniProtKB-SubCell"/>
</dbReference>
<comment type="similarity">
    <text evidence="2">Belongs to the krueppel C2H2-type zinc-finger protein family.</text>
</comment>
<feature type="transmembrane region" description="Helical" evidence="12">
    <location>
        <begin position="563"/>
        <end position="586"/>
    </location>
</feature>
<name>A0A2P7Z471_9PEZI</name>
<keyword evidence="12" id="KW-0472">Membrane</keyword>
<evidence type="ECO:0000256" key="8">
    <source>
        <dbReference type="ARBA" id="ARBA00023163"/>
    </source>
</evidence>
<dbReference type="GO" id="GO:0006351">
    <property type="term" value="P:DNA-templated transcription"/>
    <property type="evidence" value="ECO:0007669"/>
    <property type="project" value="InterPro"/>
</dbReference>